<dbReference type="AlphaFoldDB" id="A0A183BFW7"/>
<feature type="compositionally biased region" description="Polar residues" evidence="1">
    <location>
        <begin position="1"/>
        <end position="19"/>
    </location>
</feature>
<dbReference type="Proteomes" id="UP000272942">
    <property type="component" value="Unassembled WGS sequence"/>
</dbReference>
<feature type="compositionally biased region" description="Low complexity" evidence="1">
    <location>
        <begin position="172"/>
        <end position="187"/>
    </location>
</feature>
<feature type="region of interest" description="Disordered" evidence="1">
    <location>
        <begin position="335"/>
        <end position="362"/>
    </location>
</feature>
<dbReference type="WBParaSite" id="ECPE_0001815101-mRNA-1">
    <property type="protein sequence ID" value="ECPE_0001815101-mRNA-1"/>
    <property type="gene ID" value="ECPE_0001815101"/>
</dbReference>
<keyword evidence="3" id="KW-1185">Reference proteome</keyword>
<reference evidence="4" key="1">
    <citation type="submission" date="2016-06" db="UniProtKB">
        <authorList>
            <consortium name="WormBaseParasite"/>
        </authorList>
    </citation>
    <scope>IDENTIFICATION</scope>
</reference>
<feature type="compositionally biased region" description="Polar residues" evidence="1">
    <location>
        <begin position="113"/>
        <end position="134"/>
    </location>
</feature>
<proteinExistence type="predicted"/>
<reference evidence="2 3" key="2">
    <citation type="submission" date="2018-11" db="EMBL/GenBank/DDBJ databases">
        <authorList>
            <consortium name="Pathogen Informatics"/>
        </authorList>
    </citation>
    <scope>NUCLEOTIDE SEQUENCE [LARGE SCALE GENOMIC DNA]</scope>
    <source>
        <strain evidence="2 3">Egypt</strain>
    </source>
</reference>
<dbReference type="EMBL" id="UZAN01074617">
    <property type="protein sequence ID" value="VDP95585.1"/>
    <property type="molecule type" value="Genomic_DNA"/>
</dbReference>
<evidence type="ECO:0000313" key="3">
    <source>
        <dbReference type="Proteomes" id="UP000272942"/>
    </source>
</evidence>
<feature type="compositionally biased region" description="Low complexity" evidence="1">
    <location>
        <begin position="135"/>
        <end position="156"/>
    </location>
</feature>
<sequence>MPRSHSPSGAPTSLHSTNAPQSQHQIRQHQQISPPTSSQPPQHHHVPPPDQCVPELSASDSQMDSGTSSTSSMHQQALAAATAYAAAAAYAGLDPMVAAHQRLGCQSACSNSAISMPRSHSPSGAPTSLHSTNAPQSQHQIRQHQQISPPTSSQPPQHHHVPPPDQCVPELSASDSQMDSGTSSTSSMHQQALAAATAYAAAAAYAGLDPMVAAHQRVKAYYDHWASSLFGSLAANPPVASGPTNALSDYPHPVNSNNNRATDWSVNQTDRSDRVFDPLSADPTWAWPRDQTGARQLSNPASRPGGFFDTSSRLSDCTAAYPPVGGAVGGPFSEFSTNPNSSGLPNLSQHTVHSSHHSHMPATTKDSTAIEFGINSGHPGLTAPAYSDPILPHLSHPDPYRHFHPGLDYARFGPGPSSHEPRVNGWS</sequence>
<feature type="region of interest" description="Disordered" evidence="1">
    <location>
        <begin position="1"/>
        <end position="73"/>
    </location>
</feature>
<feature type="region of interest" description="Disordered" evidence="1">
    <location>
        <begin position="279"/>
        <end position="304"/>
    </location>
</feature>
<organism evidence="4">
    <name type="scientific">Echinostoma caproni</name>
    <dbReference type="NCBI Taxonomy" id="27848"/>
    <lineage>
        <taxon>Eukaryota</taxon>
        <taxon>Metazoa</taxon>
        <taxon>Spiralia</taxon>
        <taxon>Lophotrochozoa</taxon>
        <taxon>Platyhelminthes</taxon>
        <taxon>Trematoda</taxon>
        <taxon>Digenea</taxon>
        <taxon>Plagiorchiida</taxon>
        <taxon>Echinostomata</taxon>
        <taxon>Echinostomatoidea</taxon>
        <taxon>Echinostomatidae</taxon>
        <taxon>Echinostoma</taxon>
    </lineage>
</organism>
<evidence type="ECO:0000313" key="4">
    <source>
        <dbReference type="WBParaSite" id="ECPE_0001815101-mRNA-1"/>
    </source>
</evidence>
<feature type="compositionally biased region" description="Low complexity" evidence="1">
    <location>
        <begin position="20"/>
        <end position="41"/>
    </location>
</feature>
<feature type="region of interest" description="Disordered" evidence="1">
    <location>
        <begin position="113"/>
        <end position="187"/>
    </location>
</feature>
<evidence type="ECO:0000256" key="1">
    <source>
        <dbReference type="SAM" id="MobiDB-lite"/>
    </source>
</evidence>
<evidence type="ECO:0000313" key="2">
    <source>
        <dbReference type="EMBL" id="VDP95585.1"/>
    </source>
</evidence>
<protein>
    <submittedName>
        <fullName evidence="4">GATA-type domain-containing protein</fullName>
    </submittedName>
</protein>
<accession>A0A183BFW7</accession>
<name>A0A183BFW7_9TREM</name>
<feature type="compositionally biased region" description="Polar residues" evidence="1">
    <location>
        <begin position="335"/>
        <end position="352"/>
    </location>
</feature>
<feature type="compositionally biased region" description="Low complexity" evidence="1">
    <location>
        <begin position="57"/>
        <end position="73"/>
    </location>
</feature>
<gene>
    <name evidence="2" type="ORF">ECPE_LOCUS18102</name>
</gene>